<dbReference type="GO" id="GO:0008270">
    <property type="term" value="F:zinc ion binding"/>
    <property type="evidence" value="ECO:0007669"/>
    <property type="project" value="UniProtKB-KW"/>
</dbReference>
<gene>
    <name evidence="7" type="ORF">K491DRAFT_593878</name>
</gene>
<dbReference type="PROSITE" id="PS00518">
    <property type="entry name" value="ZF_RING_1"/>
    <property type="match status" value="2"/>
</dbReference>
<dbReference type="PANTHER" id="PTHR23327">
    <property type="entry name" value="RING FINGER PROTEIN 127"/>
    <property type="match status" value="1"/>
</dbReference>
<dbReference type="Pfam" id="PF13445">
    <property type="entry name" value="zf-RING_UBOX"/>
    <property type="match status" value="1"/>
</dbReference>
<evidence type="ECO:0000313" key="8">
    <source>
        <dbReference type="Proteomes" id="UP000799324"/>
    </source>
</evidence>
<dbReference type="Pfam" id="PF02190">
    <property type="entry name" value="LON_substr_bdg"/>
    <property type="match status" value="1"/>
</dbReference>
<dbReference type="InterPro" id="IPR001841">
    <property type="entry name" value="Znf_RING"/>
</dbReference>
<dbReference type="InterPro" id="IPR017907">
    <property type="entry name" value="Znf_RING_CS"/>
</dbReference>
<dbReference type="Proteomes" id="UP000799324">
    <property type="component" value="Unassembled WGS sequence"/>
</dbReference>
<proteinExistence type="predicted"/>
<evidence type="ECO:0000259" key="5">
    <source>
        <dbReference type="PROSITE" id="PS50089"/>
    </source>
</evidence>
<keyword evidence="3" id="KW-0862">Zinc</keyword>
<keyword evidence="2 4" id="KW-0863">Zinc-finger</keyword>
<dbReference type="SUPFAM" id="SSF57850">
    <property type="entry name" value="RING/U-box"/>
    <property type="match status" value="2"/>
</dbReference>
<dbReference type="PROSITE" id="PS50089">
    <property type="entry name" value="ZF_RING_2"/>
    <property type="match status" value="2"/>
</dbReference>
<dbReference type="SMART" id="SM00184">
    <property type="entry name" value="RING"/>
    <property type="match status" value="2"/>
</dbReference>
<feature type="domain" description="RING-type" evidence="5">
    <location>
        <begin position="59"/>
        <end position="110"/>
    </location>
</feature>
<feature type="domain" description="RING-type" evidence="5">
    <location>
        <begin position="232"/>
        <end position="270"/>
    </location>
</feature>
<evidence type="ECO:0000256" key="2">
    <source>
        <dbReference type="ARBA" id="ARBA00022771"/>
    </source>
</evidence>
<dbReference type="SUPFAM" id="SSF88697">
    <property type="entry name" value="PUA domain-like"/>
    <property type="match status" value="1"/>
</dbReference>
<dbReference type="Gene3D" id="2.30.130.40">
    <property type="entry name" value="LON domain-like"/>
    <property type="match status" value="1"/>
</dbReference>
<feature type="domain" description="Lon N-terminal" evidence="6">
    <location>
        <begin position="317"/>
        <end position="552"/>
    </location>
</feature>
<dbReference type="Gene3D" id="1.20.58.1480">
    <property type="match status" value="1"/>
</dbReference>
<dbReference type="CDD" id="cd16514">
    <property type="entry name" value="RING-HC_LONFs_rpt2"/>
    <property type="match status" value="1"/>
</dbReference>
<sequence>MNKVTDEGCSTADCAEQAYLPPISPSALMIDDESFWAPEEPGAPTAQHLARQLVRTLQCCVCSKPFTAPVTLPCGHTICHRCLPEAQPRTNISYPITLDRQFRTVCPTCTKEHSLAECNVNVTFSKLLDVANAEIAVHQALSPDSHILLEEVLEAQEHTSFEGDEKSDHVGNSGTFAGGRLAATFEMAKLGLLRFSSDVIFRPLPSTIAGSEDLDDVLLARLREVALKELDCLVCYNMMLDPTTTACGHTFCRRCLTRVMDHSNICPVCRRDLHIPASLQNQPSNIRLVSLLNRLCPDLVAERQNAISKEEQAGEQALDTPLFICTLSLPTMPTFLHVFEPRYRLMMRRCMEGNRRFGMVMYNQSSAPQGELGATRFLEYGTLLEILNFQLLRDGRSYIETRGVGRFRILQHGMLDGYDIARVERVEDVSLSEEEYLEQAELTAAQAQAQEYMALSPDIQVTADNFPNLRSTADLFGECIEFVEAMRQRSAPWLSARIVSVYGSCPQDDPALFPYWFASVLPIAEEEKYLLLKTTSVRERLKIVYSWINRIKGQRW</sequence>
<accession>A0A6A6TG73</accession>
<reference evidence="7" key="1">
    <citation type="journal article" date="2020" name="Stud. Mycol.">
        <title>101 Dothideomycetes genomes: a test case for predicting lifestyles and emergence of pathogens.</title>
        <authorList>
            <person name="Haridas S."/>
            <person name="Albert R."/>
            <person name="Binder M."/>
            <person name="Bloem J."/>
            <person name="Labutti K."/>
            <person name="Salamov A."/>
            <person name="Andreopoulos B."/>
            <person name="Baker S."/>
            <person name="Barry K."/>
            <person name="Bills G."/>
            <person name="Bluhm B."/>
            <person name="Cannon C."/>
            <person name="Castanera R."/>
            <person name="Culley D."/>
            <person name="Daum C."/>
            <person name="Ezra D."/>
            <person name="Gonzalez J."/>
            <person name="Henrissat B."/>
            <person name="Kuo A."/>
            <person name="Liang C."/>
            <person name="Lipzen A."/>
            <person name="Lutzoni F."/>
            <person name="Magnuson J."/>
            <person name="Mondo S."/>
            <person name="Nolan M."/>
            <person name="Ohm R."/>
            <person name="Pangilinan J."/>
            <person name="Park H.-J."/>
            <person name="Ramirez L."/>
            <person name="Alfaro M."/>
            <person name="Sun H."/>
            <person name="Tritt A."/>
            <person name="Yoshinaga Y."/>
            <person name="Zwiers L.-H."/>
            <person name="Turgeon B."/>
            <person name="Goodwin S."/>
            <person name="Spatafora J."/>
            <person name="Crous P."/>
            <person name="Grigoriev I."/>
        </authorList>
    </citation>
    <scope>NUCLEOTIDE SEQUENCE</scope>
    <source>
        <strain evidence="7">CBS 122681</strain>
    </source>
</reference>
<keyword evidence="8" id="KW-1185">Reference proteome</keyword>
<dbReference type="InterPro" id="IPR003111">
    <property type="entry name" value="Lon_prtase_N"/>
</dbReference>
<evidence type="ECO:0000259" key="6">
    <source>
        <dbReference type="PROSITE" id="PS51787"/>
    </source>
</evidence>
<dbReference type="Pfam" id="PF13923">
    <property type="entry name" value="zf-C3HC4_2"/>
    <property type="match status" value="1"/>
</dbReference>
<dbReference type="SMART" id="SM00464">
    <property type="entry name" value="LON"/>
    <property type="match status" value="1"/>
</dbReference>
<dbReference type="AlphaFoldDB" id="A0A6A6TG73"/>
<evidence type="ECO:0000256" key="4">
    <source>
        <dbReference type="PROSITE-ProRule" id="PRU00175"/>
    </source>
</evidence>
<dbReference type="OrthoDB" id="264917at2759"/>
<dbReference type="InterPro" id="IPR046336">
    <property type="entry name" value="Lon_prtase_N_sf"/>
</dbReference>
<dbReference type="EMBL" id="MU004319">
    <property type="protein sequence ID" value="KAF2657968.1"/>
    <property type="molecule type" value="Genomic_DNA"/>
</dbReference>
<dbReference type="InterPro" id="IPR015947">
    <property type="entry name" value="PUA-like_sf"/>
</dbReference>
<dbReference type="PROSITE" id="PS51787">
    <property type="entry name" value="LON_N"/>
    <property type="match status" value="1"/>
</dbReference>
<evidence type="ECO:0008006" key="9">
    <source>
        <dbReference type="Google" id="ProtNLM"/>
    </source>
</evidence>
<protein>
    <recommendedName>
        <fullName evidence="9">ATP-dependent protease-like protein</fullName>
    </recommendedName>
</protein>
<keyword evidence="1" id="KW-0479">Metal-binding</keyword>
<dbReference type="Gene3D" id="3.30.40.10">
    <property type="entry name" value="Zinc/RING finger domain, C3HC4 (zinc finger)"/>
    <property type="match status" value="2"/>
</dbReference>
<evidence type="ECO:0000256" key="1">
    <source>
        <dbReference type="ARBA" id="ARBA00022723"/>
    </source>
</evidence>
<evidence type="ECO:0000313" key="7">
    <source>
        <dbReference type="EMBL" id="KAF2657968.1"/>
    </source>
</evidence>
<dbReference type="PANTHER" id="PTHR23327:SF42">
    <property type="entry name" value="LON PEPTIDASE N-TERMINAL DOMAIN AND RING FINGER PROTEIN C14F5.10C"/>
    <property type="match status" value="1"/>
</dbReference>
<evidence type="ECO:0000256" key="3">
    <source>
        <dbReference type="ARBA" id="ARBA00022833"/>
    </source>
</evidence>
<name>A0A6A6TG73_9PLEO</name>
<dbReference type="InterPro" id="IPR027370">
    <property type="entry name" value="Znf-RING_euk"/>
</dbReference>
<dbReference type="InterPro" id="IPR013083">
    <property type="entry name" value="Znf_RING/FYVE/PHD"/>
</dbReference>
<organism evidence="7 8">
    <name type="scientific">Lophiostoma macrostomum CBS 122681</name>
    <dbReference type="NCBI Taxonomy" id="1314788"/>
    <lineage>
        <taxon>Eukaryota</taxon>
        <taxon>Fungi</taxon>
        <taxon>Dikarya</taxon>
        <taxon>Ascomycota</taxon>
        <taxon>Pezizomycotina</taxon>
        <taxon>Dothideomycetes</taxon>
        <taxon>Pleosporomycetidae</taxon>
        <taxon>Pleosporales</taxon>
        <taxon>Lophiostomataceae</taxon>
        <taxon>Lophiostoma</taxon>
    </lineage>
</organism>